<dbReference type="AlphaFoldDB" id="A0A2W4Z2Z4"/>
<dbReference type="Proteomes" id="UP000249555">
    <property type="component" value="Unassembled WGS sequence"/>
</dbReference>
<reference evidence="1 2" key="1">
    <citation type="submission" date="2017-08" db="EMBL/GenBank/DDBJ databases">
        <title>Infants hospitalized years apart are colonized by the same room-sourced microbial strains.</title>
        <authorList>
            <person name="Brooks B."/>
            <person name="Olm M.R."/>
            <person name="Firek B.A."/>
            <person name="Baker R."/>
            <person name="Thomas B.C."/>
            <person name="Morowitz M.J."/>
            <person name="Banfield J.F."/>
        </authorList>
    </citation>
    <scope>NUCLEOTIDE SEQUENCE [LARGE SCALE GENOMIC DNA]</scope>
    <source>
        <strain evidence="1">S2_018_000_R3_119</strain>
    </source>
</reference>
<evidence type="ECO:0000313" key="2">
    <source>
        <dbReference type="Proteomes" id="UP000249555"/>
    </source>
</evidence>
<name>A0A2W4Z2Z4_9SPHN</name>
<sequence length="89" mass="10216">MPVISLFFGIVIRMYFDDHPPPHFHASYQGFEALVRIMDGKIIRGSLPRKAERIVQQWALDHTPELMANWQRGVDLLPLEMIAGADLDD</sequence>
<protein>
    <submittedName>
        <fullName evidence="1">DUF4160 domain-containing protein</fullName>
    </submittedName>
</protein>
<evidence type="ECO:0000313" key="1">
    <source>
        <dbReference type="EMBL" id="PZO76484.1"/>
    </source>
</evidence>
<dbReference type="InterPro" id="IPR025427">
    <property type="entry name" value="DUF4160"/>
</dbReference>
<dbReference type="Pfam" id="PF13711">
    <property type="entry name" value="DUF4160"/>
    <property type="match status" value="1"/>
</dbReference>
<comment type="caution">
    <text evidence="1">The sequence shown here is derived from an EMBL/GenBank/DDBJ whole genome shotgun (WGS) entry which is preliminary data.</text>
</comment>
<gene>
    <name evidence="1" type="ORF">DI640_02765</name>
</gene>
<accession>A0A2W4Z2Z4</accession>
<dbReference type="EMBL" id="QFMX01000002">
    <property type="protein sequence ID" value="PZO76484.1"/>
    <property type="molecule type" value="Genomic_DNA"/>
</dbReference>
<organism evidence="1 2">
    <name type="scientific">Sphingomonas taxi</name>
    <dbReference type="NCBI Taxonomy" id="1549858"/>
    <lineage>
        <taxon>Bacteria</taxon>
        <taxon>Pseudomonadati</taxon>
        <taxon>Pseudomonadota</taxon>
        <taxon>Alphaproteobacteria</taxon>
        <taxon>Sphingomonadales</taxon>
        <taxon>Sphingomonadaceae</taxon>
        <taxon>Sphingomonas</taxon>
    </lineage>
</organism>
<proteinExistence type="predicted"/>